<accession>M5RY31</accession>
<evidence type="ECO:0000313" key="2">
    <source>
        <dbReference type="EMBL" id="EMI18824.1"/>
    </source>
</evidence>
<proteinExistence type="predicted"/>
<gene>
    <name evidence="2" type="ORF">RMSM_04250</name>
</gene>
<dbReference type="AlphaFoldDB" id="M5RY31"/>
<organism evidence="2 3">
    <name type="scientific">Rhodopirellula maiorica SM1</name>
    <dbReference type="NCBI Taxonomy" id="1265738"/>
    <lineage>
        <taxon>Bacteria</taxon>
        <taxon>Pseudomonadati</taxon>
        <taxon>Planctomycetota</taxon>
        <taxon>Planctomycetia</taxon>
        <taxon>Pirellulales</taxon>
        <taxon>Pirellulaceae</taxon>
        <taxon>Novipirellula</taxon>
    </lineage>
</organism>
<name>M5RY31_9BACT</name>
<evidence type="ECO:0000313" key="3">
    <source>
        <dbReference type="Proteomes" id="UP000011991"/>
    </source>
</evidence>
<sequence length="68" mass="7473">MEMVDNRGKGQHWPTPPQKDKQTAMTTAHQAQTGNQQVIHGKNSFESLAQSGRSAQKRVVSEAITTLV</sequence>
<dbReference type="EMBL" id="ANOG01000610">
    <property type="protein sequence ID" value="EMI18824.1"/>
    <property type="molecule type" value="Genomic_DNA"/>
</dbReference>
<evidence type="ECO:0000256" key="1">
    <source>
        <dbReference type="SAM" id="MobiDB-lite"/>
    </source>
</evidence>
<feature type="region of interest" description="Disordered" evidence="1">
    <location>
        <begin position="1"/>
        <end position="34"/>
    </location>
</feature>
<dbReference type="Proteomes" id="UP000011991">
    <property type="component" value="Unassembled WGS sequence"/>
</dbReference>
<dbReference type="PATRIC" id="fig|1265738.3.peg.4258"/>
<keyword evidence="3" id="KW-1185">Reference proteome</keyword>
<feature type="compositionally biased region" description="Low complexity" evidence="1">
    <location>
        <begin position="23"/>
        <end position="33"/>
    </location>
</feature>
<reference evidence="2 3" key="1">
    <citation type="journal article" date="2013" name="Mar. Genomics">
        <title>Expression of sulfatases in Rhodopirellula baltica and the diversity of sulfatases in the genus Rhodopirellula.</title>
        <authorList>
            <person name="Wegner C.E."/>
            <person name="Richter-Heitmann T."/>
            <person name="Klindworth A."/>
            <person name="Klockow C."/>
            <person name="Richter M."/>
            <person name="Achstetter T."/>
            <person name="Glockner F.O."/>
            <person name="Harder J."/>
        </authorList>
    </citation>
    <scope>NUCLEOTIDE SEQUENCE [LARGE SCALE GENOMIC DNA]</scope>
    <source>
        <strain evidence="2 3">SM1</strain>
    </source>
</reference>
<comment type="caution">
    <text evidence="2">The sequence shown here is derived from an EMBL/GenBank/DDBJ whole genome shotgun (WGS) entry which is preliminary data.</text>
</comment>
<protein>
    <submittedName>
        <fullName evidence="2">Uncharacterized protein</fullName>
    </submittedName>
</protein>